<keyword evidence="4" id="KW-0472">Membrane</keyword>
<keyword evidence="7" id="KW-1185">Reference proteome</keyword>
<dbReference type="PANTHER" id="PTHR43280:SF29">
    <property type="entry name" value="ARAC-FAMILY TRANSCRIPTIONAL REGULATOR"/>
    <property type="match status" value="1"/>
</dbReference>
<dbReference type="PANTHER" id="PTHR43280">
    <property type="entry name" value="ARAC-FAMILY TRANSCRIPTIONAL REGULATOR"/>
    <property type="match status" value="1"/>
</dbReference>
<dbReference type="GO" id="GO:0003700">
    <property type="term" value="F:DNA-binding transcription factor activity"/>
    <property type="evidence" value="ECO:0007669"/>
    <property type="project" value="InterPro"/>
</dbReference>
<gene>
    <name evidence="6" type="ORF">AWR27_23405</name>
</gene>
<evidence type="ECO:0000313" key="6">
    <source>
        <dbReference type="EMBL" id="AQG81983.1"/>
    </source>
</evidence>
<dbReference type="OrthoDB" id="5492415at2"/>
<sequence>MSLDIFFILTAIQALITCIIVWPNKKTDSEDYYLLLFLAAILFKVVSKYILWISGNYILFYKLRDSSSLLYGPLLLFYYQRIKGQPIPLRTALLHCLPFVALFLIQVLVYVLSMRQNNSLINWYSQLSAVVCLSSPALYSGYVLWQIQSNPAEWAFHHTKRTIIYILGFSQLTCVLIIIFFDFILVNSMLGRYTVYATMLAAVVLVLYFRVKLFKQHSESFEYKVDQHTEKPGKLDESQLEEYIPKSLVSVYDRQIREFMESQKAFLQRGYTLREMAETTGIPLHHLSAVINRHYGYHFNEYINHWRIEYLKQRLDKNEWKHKTLEALAQESGFTNRTSFITAFKKHCGKTPSDYIRTIKGTV</sequence>
<feature type="transmembrane region" description="Helical" evidence="4">
    <location>
        <begin position="32"/>
        <end position="52"/>
    </location>
</feature>
<evidence type="ECO:0000256" key="1">
    <source>
        <dbReference type="ARBA" id="ARBA00023015"/>
    </source>
</evidence>
<keyword evidence="3" id="KW-0804">Transcription</keyword>
<dbReference type="InterPro" id="IPR018062">
    <property type="entry name" value="HTH_AraC-typ_CS"/>
</dbReference>
<dbReference type="SMART" id="SM00342">
    <property type="entry name" value="HTH_ARAC"/>
    <property type="match status" value="1"/>
</dbReference>
<evidence type="ECO:0000313" key="7">
    <source>
        <dbReference type="Proteomes" id="UP000187941"/>
    </source>
</evidence>
<dbReference type="InterPro" id="IPR009057">
    <property type="entry name" value="Homeodomain-like_sf"/>
</dbReference>
<evidence type="ECO:0000256" key="2">
    <source>
        <dbReference type="ARBA" id="ARBA00023125"/>
    </source>
</evidence>
<dbReference type="Pfam" id="PF12833">
    <property type="entry name" value="HTH_18"/>
    <property type="match status" value="1"/>
</dbReference>
<dbReference type="SUPFAM" id="SSF46689">
    <property type="entry name" value="Homeodomain-like"/>
    <property type="match status" value="1"/>
</dbReference>
<feature type="transmembrane region" description="Helical" evidence="4">
    <location>
        <begin position="6"/>
        <end position="23"/>
    </location>
</feature>
<accession>A0A1P9X2Z8</accession>
<feature type="transmembrane region" description="Helical" evidence="4">
    <location>
        <begin position="123"/>
        <end position="145"/>
    </location>
</feature>
<evidence type="ECO:0000256" key="4">
    <source>
        <dbReference type="SAM" id="Phobius"/>
    </source>
</evidence>
<keyword evidence="4" id="KW-0812">Transmembrane</keyword>
<dbReference type="KEGG" id="smon:AWR27_23405"/>
<dbReference type="EMBL" id="CP014263">
    <property type="protein sequence ID" value="AQG81983.1"/>
    <property type="molecule type" value="Genomic_DNA"/>
</dbReference>
<evidence type="ECO:0000256" key="3">
    <source>
        <dbReference type="ARBA" id="ARBA00023163"/>
    </source>
</evidence>
<dbReference type="InterPro" id="IPR018060">
    <property type="entry name" value="HTH_AraC"/>
</dbReference>
<name>A0A1P9X2Z8_9BACT</name>
<feature type="transmembrane region" description="Helical" evidence="4">
    <location>
        <begin position="91"/>
        <end position="111"/>
    </location>
</feature>
<dbReference type="PROSITE" id="PS01124">
    <property type="entry name" value="HTH_ARAC_FAMILY_2"/>
    <property type="match status" value="1"/>
</dbReference>
<protein>
    <recommendedName>
        <fullName evidence="5">HTH araC/xylS-type domain-containing protein</fullName>
    </recommendedName>
</protein>
<reference evidence="6 7" key="1">
    <citation type="submission" date="2016-01" db="EMBL/GenBank/DDBJ databases">
        <authorList>
            <person name="Oliw E.H."/>
        </authorList>
    </citation>
    <scope>NUCLEOTIDE SEQUENCE [LARGE SCALE GENOMIC DNA]</scope>
    <source>
        <strain evidence="6 7">DY10</strain>
    </source>
</reference>
<keyword evidence="4" id="KW-1133">Transmembrane helix</keyword>
<feature type="transmembrane region" description="Helical" evidence="4">
    <location>
        <begin position="193"/>
        <end position="211"/>
    </location>
</feature>
<keyword evidence="2" id="KW-0238">DNA-binding</keyword>
<dbReference type="AlphaFoldDB" id="A0A1P9X2Z8"/>
<organism evidence="6 7">
    <name type="scientific">Spirosoma montaniterrae</name>
    <dbReference type="NCBI Taxonomy" id="1178516"/>
    <lineage>
        <taxon>Bacteria</taxon>
        <taxon>Pseudomonadati</taxon>
        <taxon>Bacteroidota</taxon>
        <taxon>Cytophagia</taxon>
        <taxon>Cytophagales</taxon>
        <taxon>Cytophagaceae</taxon>
        <taxon>Spirosoma</taxon>
    </lineage>
</organism>
<evidence type="ECO:0000259" key="5">
    <source>
        <dbReference type="PROSITE" id="PS01124"/>
    </source>
</evidence>
<proteinExistence type="predicted"/>
<dbReference type="GO" id="GO:0043565">
    <property type="term" value="F:sequence-specific DNA binding"/>
    <property type="evidence" value="ECO:0007669"/>
    <property type="project" value="InterPro"/>
</dbReference>
<dbReference type="Gene3D" id="1.10.10.60">
    <property type="entry name" value="Homeodomain-like"/>
    <property type="match status" value="2"/>
</dbReference>
<dbReference type="Proteomes" id="UP000187941">
    <property type="component" value="Chromosome"/>
</dbReference>
<feature type="domain" description="HTH araC/xylS-type" evidence="5">
    <location>
        <begin position="254"/>
        <end position="358"/>
    </location>
</feature>
<dbReference type="PROSITE" id="PS00041">
    <property type="entry name" value="HTH_ARAC_FAMILY_1"/>
    <property type="match status" value="1"/>
</dbReference>
<keyword evidence="1" id="KW-0805">Transcription regulation</keyword>
<feature type="transmembrane region" description="Helical" evidence="4">
    <location>
        <begin position="165"/>
        <end position="187"/>
    </location>
</feature>